<dbReference type="AlphaFoldDB" id="A0A3Q8S3G0"/>
<name>A0A3Q8S3G0_9BACL</name>
<dbReference type="EMBL" id="CP034248">
    <property type="protein sequence ID" value="AZK44989.1"/>
    <property type="molecule type" value="Genomic_DNA"/>
</dbReference>
<sequence length="243" mass="26764">MTILMSFAVATSAFADNKAILNNEAKYKADVELIKSKITSVQEDTIVYDSIMNSRINQIQAYEQMCNNSSGQLMAANVIDPKLSCRASLLGGAGVAQLAGWKHTGNLLTHSLQNNPSTITANVGNALSTDVQNSKEMKNIINSFKKKLTSSISYYSENGSVSLTNDKDLYLALNKVSYLIAAEKVGSTWTIYTWVNDTYNFEYWNFSSAHSDFVTIVNNYAAFCQATGAVVPYSINIYFQDTK</sequence>
<evidence type="ECO:0000313" key="1">
    <source>
        <dbReference type="EMBL" id="AZK44989.1"/>
    </source>
</evidence>
<gene>
    <name evidence="1" type="ORF">EIM92_01265</name>
</gene>
<dbReference type="OrthoDB" id="2615815at2"/>
<evidence type="ECO:0000313" key="2">
    <source>
        <dbReference type="Proteomes" id="UP000273145"/>
    </source>
</evidence>
<accession>A0A3Q8S3G0</accession>
<organism evidence="1 2">
    <name type="scientific">Paenibacillus lentus</name>
    <dbReference type="NCBI Taxonomy" id="1338368"/>
    <lineage>
        <taxon>Bacteria</taxon>
        <taxon>Bacillati</taxon>
        <taxon>Bacillota</taxon>
        <taxon>Bacilli</taxon>
        <taxon>Bacillales</taxon>
        <taxon>Paenibacillaceae</taxon>
        <taxon>Paenibacillus</taxon>
    </lineage>
</organism>
<keyword evidence="2" id="KW-1185">Reference proteome</keyword>
<dbReference type="Proteomes" id="UP000273145">
    <property type="component" value="Chromosome"/>
</dbReference>
<dbReference type="KEGG" id="plen:EIM92_01265"/>
<protein>
    <submittedName>
        <fullName evidence="1">Uncharacterized protein</fullName>
    </submittedName>
</protein>
<proteinExistence type="predicted"/>
<reference evidence="1 2" key="1">
    <citation type="submission" date="2018-11" db="EMBL/GenBank/DDBJ databases">
        <title>Genome sequencing of Paenibacillus lentus DSM25539(T).</title>
        <authorList>
            <person name="Kook J.-K."/>
            <person name="Park S.-N."/>
            <person name="Lim Y.K."/>
        </authorList>
    </citation>
    <scope>NUCLEOTIDE SEQUENCE [LARGE SCALE GENOMIC DNA]</scope>
    <source>
        <strain evidence="1 2">DSM 25539</strain>
    </source>
</reference>